<keyword evidence="3" id="KW-0808">Transferase</keyword>
<protein>
    <recommendedName>
        <fullName evidence="2">2-amino-4-hydroxy-6-hydroxymethyldihydropteridine diphosphokinase</fullName>
        <ecNumber evidence="2">2.7.6.3</ecNumber>
    </recommendedName>
</protein>
<dbReference type="InterPro" id="IPR000550">
    <property type="entry name" value="Hppk"/>
</dbReference>
<evidence type="ECO:0000256" key="4">
    <source>
        <dbReference type="ARBA" id="ARBA00022741"/>
    </source>
</evidence>
<proteinExistence type="predicted"/>
<evidence type="ECO:0000256" key="6">
    <source>
        <dbReference type="ARBA" id="ARBA00022840"/>
    </source>
</evidence>
<dbReference type="Proteomes" id="UP000242351">
    <property type="component" value="Unassembled WGS sequence"/>
</dbReference>
<comment type="caution">
    <text evidence="9">The sequence shown here is derived from an EMBL/GenBank/DDBJ whole genome shotgun (WGS) entry which is preliminary data.</text>
</comment>
<organism evidence="9 10">
    <name type="scientific">Acinetobacter pseudolwoffii</name>
    <dbReference type="NCBI Taxonomy" id="2053287"/>
    <lineage>
        <taxon>Bacteria</taxon>
        <taxon>Pseudomonadati</taxon>
        <taxon>Pseudomonadota</taxon>
        <taxon>Gammaproteobacteria</taxon>
        <taxon>Moraxellales</taxon>
        <taxon>Moraxellaceae</taxon>
        <taxon>Acinetobacter</taxon>
    </lineage>
</organism>
<evidence type="ECO:0000259" key="8">
    <source>
        <dbReference type="Pfam" id="PF01288"/>
    </source>
</evidence>
<dbReference type="Pfam" id="PF01288">
    <property type="entry name" value="HPPK"/>
    <property type="match status" value="1"/>
</dbReference>
<dbReference type="AlphaFoldDB" id="A0A2H9UQN6"/>
<evidence type="ECO:0000313" key="10">
    <source>
        <dbReference type="Proteomes" id="UP000242351"/>
    </source>
</evidence>
<evidence type="ECO:0000256" key="5">
    <source>
        <dbReference type="ARBA" id="ARBA00022777"/>
    </source>
</evidence>
<dbReference type="GO" id="GO:0003848">
    <property type="term" value="F:2-amino-4-hydroxy-6-hydroxymethyldihydropteridine diphosphokinase activity"/>
    <property type="evidence" value="ECO:0007669"/>
    <property type="project" value="UniProtKB-EC"/>
</dbReference>
<evidence type="ECO:0000256" key="7">
    <source>
        <dbReference type="ARBA" id="ARBA00022909"/>
    </source>
</evidence>
<evidence type="ECO:0000313" key="9">
    <source>
        <dbReference type="EMBL" id="PJI34011.1"/>
    </source>
</evidence>
<dbReference type="GO" id="GO:0016301">
    <property type="term" value="F:kinase activity"/>
    <property type="evidence" value="ECO:0007669"/>
    <property type="project" value="UniProtKB-KW"/>
</dbReference>
<keyword evidence="6" id="KW-0067">ATP-binding</keyword>
<dbReference type="Gene3D" id="3.30.70.560">
    <property type="entry name" value="7,8-Dihydro-6-hydroxymethylpterin-pyrophosphokinase HPPK"/>
    <property type="match status" value="1"/>
</dbReference>
<evidence type="ECO:0000256" key="2">
    <source>
        <dbReference type="ARBA" id="ARBA00013253"/>
    </source>
</evidence>
<dbReference type="RefSeq" id="WP_100357045.1">
    <property type="nucleotide sequence ID" value="NZ_PGOZ01000001.1"/>
</dbReference>
<dbReference type="InterPro" id="IPR035907">
    <property type="entry name" value="Hppk_sf"/>
</dbReference>
<evidence type="ECO:0000256" key="1">
    <source>
        <dbReference type="ARBA" id="ARBA00005051"/>
    </source>
</evidence>
<reference evidence="9 10" key="2">
    <citation type="submission" date="2017-12" db="EMBL/GenBank/DDBJ databases">
        <title>Revising the taxonomy of the Acinetobacter lwoffii group: the description of Acinetobacter pseudolwoffii sp. nov. and emended description of Acinetobacter lwoffii.</title>
        <authorList>
            <person name="Nemec A."/>
        </authorList>
    </citation>
    <scope>NUCLEOTIDE SEQUENCE [LARGE SCALE GENOMIC DNA]</scope>
    <source>
        <strain evidence="9 10">ANC 5347</strain>
    </source>
</reference>
<gene>
    <name evidence="9" type="ORF">CU320_01345</name>
</gene>
<evidence type="ECO:0000256" key="3">
    <source>
        <dbReference type="ARBA" id="ARBA00022679"/>
    </source>
</evidence>
<dbReference type="EC" id="2.7.6.3" evidence="2"/>
<dbReference type="EMBL" id="PGOZ01000001">
    <property type="protein sequence ID" value="PJI34011.1"/>
    <property type="molecule type" value="Genomic_DNA"/>
</dbReference>
<feature type="domain" description="7,8-dihydro-6-hydroxymethylpterin-pyrophosphokinase" evidence="8">
    <location>
        <begin position="10"/>
        <end position="112"/>
    </location>
</feature>
<comment type="pathway">
    <text evidence="1">Cofactor biosynthesis; tetrahydrofolate biosynthesis; 2-amino-4-hydroxy-6-hydroxymethyl-7,8-dihydropteridine diphosphate from 7,8-dihydroneopterin triphosphate: step 4/4.</text>
</comment>
<sequence>MNATETIFALALASNCHPQQHFQAAQQRISAWGKVQFSPIYMIPCRDSIGDDYWNAACLLQSSMSSAEIIDLLKQLEQASGRIRPSHQITLDVDLIAWGADLKHMQFNEKKLPLALDVKVPMFDIWNDAMFEHGSHSFPTVEQFT</sequence>
<dbReference type="GO" id="GO:0005524">
    <property type="term" value="F:ATP binding"/>
    <property type="evidence" value="ECO:0007669"/>
    <property type="project" value="UniProtKB-KW"/>
</dbReference>
<keyword evidence="5 9" id="KW-0418">Kinase</keyword>
<dbReference type="UniPathway" id="UPA00077">
    <property type="reaction ID" value="UER00155"/>
</dbReference>
<keyword evidence="4" id="KW-0547">Nucleotide-binding</keyword>
<reference evidence="9 10" key="1">
    <citation type="submission" date="2017-11" db="EMBL/GenBank/DDBJ databases">
        <authorList>
            <person name="Han C.G."/>
        </authorList>
    </citation>
    <scope>NUCLEOTIDE SEQUENCE [LARGE SCALE GENOMIC DNA]</scope>
    <source>
        <strain evidence="9 10">ANC 5347</strain>
    </source>
</reference>
<keyword evidence="7" id="KW-0289">Folate biosynthesis</keyword>
<accession>A0A2H9UQN6</accession>
<dbReference type="GO" id="GO:0046656">
    <property type="term" value="P:folic acid biosynthetic process"/>
    <property type="evidence" value="ECO:0007669"/>
    <property type="project" value="UniProtKB-KW"/>
</dbReference>
<dbReference type="SUPFAM" id="SSF55083">
    <property type="entry name" value="6-hydroxymethyl-7,8-dihydropterin pyrophosphokinase, HPPK"/>
    <property type="match status" value="1"/>
</dbReference>
<dbReference type="GO" id="GO:0046654">
    <property type="term" value="P:tetrahydrofolate biosynthetic process"/>
    <property type="evidence" value="ECO:0007669"/>
    <property type="project" value="UniProtKB-UniPathway"/>
</dbReference>
<name>A0A2H9UQN6_9GAMM</name>